<dbReference type="InterPro" id="IPR036291">
    <property type="entry name" value="NAD(P)-bd_dom_sf"/>
</dbReference>
<evidence type="ECO:0000256" key="2">
    <source>
        <dbReference type="ARBA" id="ARBA00012400"/>
    </source>
</evidence>
<dbReference type="EC" id="1.3.1.76" evidence="2"/>
<sequence>MEENNLFPVFFKVNRLQLLVVGGGNIGHEKVSAILSNCLDANITVVATWFLPELVTLAKTAPNVTLVQKPFSCGDMLGKDLAIAATNDKELNGFIWEKAKGSRVLINVADTPELCDFYLGSVVQKGNLKIAISTNGKSPTVAKRLKEVLQEAIPGSINEVLDKLQTIRDRLKGDFTEKVKQLNQITEVLVKRD</sequence>
<dbReference type="InterPro" id="IPR006367">
    <property type="entry name" value="Sirohaem_synthase_N"/>
</dbReference>
<reference evidence="8 9" key="1">
    <citation type="submission" date="2019-12" db="EMBL/GenBank/DDBJ databases">
        <title>The draft genomic sequence of strain Chitinophaga oryziterrae JCM 16595.</title>
        <authorList>
            <person name="Zhang X."/>
        </authorList>
    </citation>
    <scope>NUCLEOTIDE SEQUENCE [LARGE SCALE GENOMIC DNA]</scope>
    <source>
        <strain evidence="8 9">JCM 16595</strain>
    </source>
</reference>
<dbReference type="Pfam" id="PF13241">
    <property type="entry name" value="NAD_binding_7"/>
    <property type="match status" value="1"/>
</dbReference>
<name>A0A6N8J4H7_9BACT</name>
<keyword evidence="4" id="KW-0520">NAD</keyword>
<evidence type="ECO:0000256" key="1">
    <source>
        <dbReference type="ARBA" id="ARBA00005010"/>
    </source>
</evidence>
<keyword evidence="9" id="KW-1185">Reference proteome</keyword>
<evidence type="ECO:0000256" key="5">
    <source>
        <dbReference type="ARBA" id="ARBA00023244"/>
    </source>
</evidence>
<evidence type="ECO:0000256" key="6">
    <source>
        <dbReference type="ARBA" id="ARBA00047561"/>
    </source>
</evidence>
<dbReference type="SUPFAM" id="SSF51735">
    <property type="entry name" value="NAD(P)-binding Rossmann-fold domains"/>
    <property type="match status" value="1"/>
</dbReference>
<dbReference type="NCBIfam" id="TIGR01470">
    <property type="entry name" value="cysG_Nterm"/>
    <property type="match status" value="1"/>
</dbReference>
<dbReference type="GO" id="GO:0019354">
    <property type="term" value="P:siroheme biosynthetic process"/>
    <property type="evidence" value="ECO:0007669"/>
    <property type="project" value="UniProtKB-UniPathway"/>
</dbReference>
<organism evidence="8 9">
    <name type="scientific">Chitinophaga oryziterrae</name>
    <dbReference type="NCBI Taxonomy" id="1031224"/>
    <lineage>
        <taxon>Bacteria</taxon>
        <taxon>Pseudomonadati</taxon>
        <taxon>Bacteroidota</taxon>
        <taxon>Chitinophagia</taxon>
        <taxon>Chitinophagales</taxon>
        <taxon>Chitinophagaceae</taxon>
        <taxon>Chitinophaga</taxon>
    </lineage>
</organism>
<dbReference type="InterPro" id="IPR028161">
    <property type="entry name" value="Met8-like"/>
</dbReference>
<dbReference type="OrthoDB" id="45564at2"/>
<evidence type="ECO:0000256" key="4">
    <source>
        <dbReference type="ARBA" id="ARBA00023027"/>
    </source>
</evidence>
<feature type="domain" description="Siroheme synthase central" evidence="7">
    <location>
        <begin position="126"/>
        <end position="148"/>
    </location>
</feature>
<dbReference type="EMBL" id="WRXO01000001">
    <property type="protein sequence ID" value="MVT39601.1"/>
    <property type="molecule type" value="Genomic_DNA"/>
</dbReference>
<dbReference type="Pfam" id="PF14824">
    <property type="entry name" value="Sirohm_synth_M"/>
    <property type="match status" value="1"/>
</dbReference>
<comment type="pathway">
    <text evidence="1">Porphyrin-containing compound metabolism; siroheme biosynthesis; sirohydrochlorin from precorrin-2: step 1/1.</text>
</comment>
<keyword evidence="3" id="KW-0560">Oxidoreductase</keyword>
<dbReference type="Gene3D" id="3.40.50.720">
    <property type="entry name" value="NAD(P)-binding Rossmann-like Domain"/>
    <property type="match status" value="1"/>
</dbReference>
<comment type="caution">
    <text evidence="8">The sequence shown here is derived from an EMBL/GenBank/DDBJ whole genome shotgun (WGS) entry which is preliminary data.</text>
</comment>
<keyword evidence="5" id="KW-0627">Porphyrin biosynthesis</keyword>
<evidence type="ECO:0000313" key="8">
    <source>
        <dbReference type="EMBL" id="MVT39601.1"/>
    </source>
</evidence>
<proteinExistence type="predicted"/>
<dbReference type="PANTHER" id="PTHR35330">
    <property type="entry name" value="SIROHEME BIOSYNTHESIS PROTEIN MET8"/>
    <property type="match status" value="1"/>
</dbReference>
<protein>
    <recommendedName>
        <fullName evidence="2">precorrin-2 dehydrogenase</fullName>
        <ecNumber evidence="2">1.3.1.76</ecNumber>
    </recommendedName>
</protein>
<evidence type="ECO:0000259" key="7">
    <source>
        <dbReference type="Pfam" id="PF14824"/>
    </source>
</evidence>
<dbReference type="SUPFAM" id="SSF75615">
    <property type="entry name" value="Siroheme synthase middle domains-like"/>
    <property type="match status" value="1"/>
</dbReference>
<dbReference type="InterPro" id="IPR028281">
    <property type="entry name" value="Sirohaem_synthase_central"/>
</dbReference>
<dbReference type="Proteomes" id="UP000468388">
    <property type="component" value="Unassembled WGS sequence"/>
</dbReference>
<dbReference type="GO" id="GO:0004325">
    <property type="term" value="F:ferrochelatase activity"/>
    <property type="evidence" value="ECO:0007669"/>
    <property type="project" value="InterPro"/>
</dbReference>
<evidence type="ECO:0000313" key="9">
    <source>
        <dbReference type="Proteomes" id="UP000468388"/>
    </source>
</evidence>
<dbReference type="GO" id="GO:0043115">
    <property type="term" value="F:precorrin-2 dehydrogenase activity"/>
    <property type="evidence" value="ECO:0007669"/>
    <property type="project" value="UniProtKB-EC"/>
</dbReference>
<dbReference type="AlphaFoldDB" id="A0A6N8J4H7"/>
<dbReference type="RefSeq" id="WP_157298265.1">
    <property type="nucleotide sequence ID" value="NZ_BAAAZB010000005.1"/>
</dbReference>
<evidence type="ECO:0000256" key="3">
    <source>
        <dbReference type="ARBA" id="ARBA00023002"/>
    </source>
</evidence>
<dbReference type="PANTHER" id="PTHR35330:SF1">
    <property type="entry name" value="SIROHEME BIOSYNTHESIS PROTEIN MET8"/>
    <property type="match status" value="1"/>
</dbReference>
<dbReference type="Gene3D" id="3.30.160.110">
    <property type="entry name" value="Siroheme synthase, domain 2"/>
    <property type="match status" value="1"/>
</dbReference>
<dbReference type="UniPathway" id="UPA00262">
    <property type="reaction ID" value="UER00222"/>
</dbReference>
<accession>A0A6N8J4H7</accession>
<comment type="catalytic activity">
    <reaction evidence="6">
        <text>precorrin-2 + NAD(+) = sirohydrochlorin + NADH + 2 H(+)</text>
        <dbReference type="Rhea" id="RHEA:15613"/>
        <dbReference type="ChEBI" id="CHEBI:15378"/>
        <dbReference type="ChEBI" id="CHEBI:57540"/>
        <dbReference type="ChEBI" id="CHEBI:57945"/>
        <dbReference type="ChEBI" id="CHEBI:58351"/>
        <dbReference type="ChEBI" id="CHEBI:58827"/>
        <dbReference type="EC" id="1.3.1.76"/>
    </reaction>
</comment>
<gene>
    <name evidence="8" type="ORF">GO495_03305</name>
</gene>